<dbReference type="Pfam" id="PF12704">
    <property type="entry name" value="MacB_PCD"/>
    <property type="match status" value="2"/>
</dbReference>
<accession>A0A9E2W9D3</accession>
<comment type="caution">
    <text evidence="9">The sequence shown here is derived from an EMBL/GenBank/DDBJ whole genome shotgun (WGS) entry which is preliminary data.</text>
</comment>
<feature type="transmembrane region" description="Helical" evidence="6">
    <location>
        <begin position="721"/>
        <end position="754"/>
    </location>
</feature>
<sequence length="808" mass="90097">MIKNYLKIALRNIIRRKFFSALNIFGLAIGIAFAFIIAGYAWEEAGVNHNIEHVERFYLLKSEWKEGFVVGSELKTPPALSKELRRQYPNLVETYYRWDWVSSFLSVGEKHFRDSLQIGDSTFITMFNFPVLHGNKRTMFDNPDAVVITESKAMRLFGQTDVVGKRVTIDNYSGKQHDFTVTGVLKDLPFNSVTNSIIPVNASINSTFLGINGLLFFYGDYELNNWNFSSLTSYIKLKEGVRPEALEQPIKQLINSNADDYIKNNLTIKLAPLATFNLDANNGLIRKMIITLSLIAVFILCMAVINFINISIGSSASRLKEIGVRKVLGGMRKHIIRQLLTESVITVLLAMIIALGIYQGSRSFFGEIFNSDIPSLLSFPIHFIILPIVLILLIGATAGIYPAFVLSAIKSVELVKGKMRSIKENITLRRTLIGVQFGIAIIVLTSAIIITQQVFYVLNKDLGFSKDQIINVALPRNWTAEGVASMQTLRNEIAGTKGVTAASLTYSVPNRNAISMARLYTSKQDSAHAIGVNTFITDEQFAKTFEIKMAAGKFFNDPGDRYDSAKIVINETAAKTLGFTSMQDAIGTSLRMTDDAQTYIISGIVKDYHFESKHESIKPLLFYNVRYWNAYRFISLKLAGSNLPQTIAAVQTKWNALMPATPFEYSFMDDTIQKAYQNEIHLKKAAYTATLLAGVIVMLGIVGLISLSIQKRIKEIGIRKVLGATASSIISLFIRDFIIVAAASGIIACPLAFLFMKHWLNDYAYRVSITPMPFVIALFALLSTTIGLISFQVVRSTLLNPVKSLRSE</sequence>
<feature type="transmembrane region" description="Helical" evidence="6">
    <location>
        <begin position="685"/>
        <end position="709"/>
    </location>
</feature>
<keyword evidence="3 6" id="KW-0812">Transmembrane</keyword>
<feature type="transmembrane region" description="Helical" evidence="6">
    <location>
        <begin position="21"/>
        <end position="42"/>
    </location>
</feature>
<dbReference type="EMBL" id="JAHSPG010000015">
    <property type="protein sequence ID" value="MBV4359507.1"/>
    <property type="molecule type" value="Genomic_DNA"/>
</dbReference>
<feature type="domain" description="ABC3 transporter permease C-terminal" evidence="7">
    <location>
        <begin position="294"/>
        <end position="406"/>
    </location>
</feature>
<keyword evidence="2" id="KW-1003">Cell membrane</keyword>
<proteinExistence type="predicted"/>
<dbReference type="PANTHER" id="PTHR30572">
    <property type="entry name" value="MEMBRANE COMPONENT OF TRANSPORTER-RELATED"/>
    <property type="match status" value="1"/>
</dbReference>
<keyword evidence="5 6" id="KW-0472">Membrane</keyword>
<feature type="transmembrane region" description="Helical" evidence="6">
    <location>
        <begin position="288"/>
        <end position="310"/>
    </location>
</feature>
<evidence type="ECO:0000256" key="2">
    <source>
        <dbReference type="ARBA" id="ARBA00022475"/>
    </source>
</evidence>
<dbReference type="AlphaFoldDB" id="A0A9E2W9D3"/>
<evidence type="ECO:0000313" key="9">
    <source>
        <dbReference type="EMBL" id="MBV4359507.1"/>
    </source>
</evidence>
<feature type="domain" description="MacB-like periplasmic core" evidence="8">
    <location>
        <begin position="431"/>
        <end position="649"/>
    </location>
</feature>
<dbReference type="Proteomes" id="UP000812270">
    <property type="component" value="Unassembled WGS sequence"/>
</dbReference>
<dbReference type="InterPro" id="IPR050250">
    <property type="entry name" value="Macrolide_Exporter_MacB"/>
</dbReference>
<dbReference type="Pfam" id="PF02687">
    <property type="entry name" value="FtsX"/>
    <property type="match status" value="2"/>
</dbReference>
<dbReference type="InterPro" id="IPR003838">
    <property type="entry name" value="ABC3_permease_C"/>
</dbReference>
<evidence type="ECO:0000256" key="1">
    <source>
        <dbReference type="ARBA" id="ARBA00004651"/>
    </source>
</evidence>
<name>A0A9E2W9D3_9BACT</name>
<feature type="domain" description="MacB-like periplasmic core" evidence="8">
    <location>
        <begin position="20"/>
        <end position="252"/>
    </location>
</feature>
<protein>
    <submittedName>
        <fullName evidence="9">ABC transporter permease</fullName>
    </submittedName>
</protein>
<feature type="transmembrane region" description="Helical" evidence="6">
    <location>
        <begin position="774"/>
        <end position="794"/>
    </location>
</feature>
<keyword evidence="4 6" id="KW-1133">Transmembrane helix</keyword>
<keyword evidence="10" id="KW-1185">Reference proteome</keyword>
<evidence type="ECO:0000259" key="7">
    <source>
        <dbReference type="Pfam" id="PF02687"/>
    </source>
</evidence>
<gene>
    <name evidence="9" type="ORF">KTO63_20220</name>
</gene>
<reference evidence="9" key="1">
    <citation type="submission" date="2021-06" db="EMBL/GenBank/DDBJ databases">
        <authorList>
            <person name="Huq M.A."/>
        </authorList>
    </citation>
    <scope>NUCLEOTIDE SEQUENCE</scope>
    <source>
        <strain evidence="9">MAH-26</strain>
    </source>
</reference>
<feature type="domain" description="ABC3 transporter permease C-terminal" evidence="7">
    <location>
        <begin position="689"/>
        <end position="788"/>
    </location>
</feature>
<feature type="transmembrane region" description="Helical" evidence="6">
    <location>
        <begin position="430"/>
        <end position="450"/>
    </location>
</feature>
<dbReference type="GO" id="GO:0005886">
    <property type="term" value="C:plasma membrane"/>
    <property type="evidence" value="ECO:0007669"/>
    <property type="project" value="UniProtKB-SubCell"/>
</dbReference>
<evidence type="ECO:0000256" key="6">
    <source>
        <dbReference type="SAM" id="Phobius"/>
    </source>
</evidence>
<evidence type="ECO:0000256" key="3">
    <source>
        <dbReference type="ARBA" id="ARBA00022692"/>
    </source>
</evidence>
<evidence type="ECO:0000256" key="4">
    <source>
        <dbReference type="ARBA" id="ARBA00022989"/>
    </source>
</evidence>
<dbReference type="RefSeq" id="WP_217793743.1">
    <property type="nucleotide sequence ID" value="NZ_JAHSPG010000015.1"/>
</dbReference>
<organism evidence="9 10">
    <name type="scientific">Pinibacter aurantiacus</name>
    <dbReference type="NCBI Taxonomy" id="2851599"/>
    <lineage>
        <taxon>Bacteria</taxon>
        <taxon>Pseudomonadati</taxon>
        <taxon>Bacteroidota</taxon>
        <taxon>Chitinophagia</taxon>
        <taxon>Chitinophagales</taxon>
        <taxon>Chitinophagaceae</taxon>
        <taxon>Pinibacter</taxon>
    </lineage>
</organism>
<evidence type="ECO:0000256" key="5">
    <source>
        <dbReference type="ARBA" id="ARBA00023136"/>
    </source>
</evidence>
<dbReference type="InterPro" id="IPR025857">
    <property type="entry name" value="MacB_PCD"/>
</dbReference>
<feature type="transmembrane region" description="Helical" evidence="6">
    <location>
        <begin position="379"/>
        <end position="409"/>
    </location>
</feature>
<dbReference type="GO" id="GO:0022857">
    <property type="term" value="F:transmembrane transporter activity"/>
    <property type="evidence" value="ECO:0007669"/>
    <property type="project" value="TreeGrafter"/>
</dbReference>
<dbReference type="PANTHER" id="PTHR30572:SF18">
    <property type="entry name" value="ABC-TYPE MACROLIDE FAMILY EXPORT SYSTEM PERMEASE COMPONENT 2"/>
    <property type="match status" value="1"/>
</dbReference>
<feature type="transmembrane region" description="Helical" evidence="6">
    <location>
        <begin position="339"/>
        <end position="359"/>
    </location>
</feature>
<comment type="subcellular location">
    <subcellularLocation>
        <location evidence="1">Cell membrane</location>
        <topology evidence="1">Multi-pass membrane protein</topology>
    </subcellularLocation>
</comment>
<evidence type="ECO:0000313" key="10">
    <source>
        <dbReference type="Proteomes" id="UP000812270"/>
    </source>
</evidence>
<evidence type="ECO:0000259" key="8">
    <source>
        <dbReference type="Pfam" id="PF12704"/>
    </source>
</evidence>